<gene>
    <name evidence="5" type="ORF">FHU40_001941</name>
</gene>
<dbReference type="RefSeq" id="WP_183591960.1">
    <property type="nucleotide sequence ID" value="NZ_JACHWR010000001.1"/>
</dbReference>
<organism evidence="5 6">
    <name type="scientific">Nocardioides soli</name>
    <dbReference type="NCBI Taxonomy" id="1036020"/>
    <lineage>
        <taxon>Bacteria</taxon>
        <taxon>Bacillati</taxon>
        <taxon>Actinomycetota</taxon>
        <taxon>Actinomycetes</taxon>
        <taxon>Propionibacteriales</taxon>
        <taxon>Nocardioidaceae</taxon>
        <taxon>Nocardioides</taxon>
    </lineage>
</organism>
<dbReference type="PANTHER" id="PTHR22604">
    <property type="entry name" value="OXIDOREDUCTASES"/>
    <property type="match status" value="1"/>
</dbReference>
<dbReference type="Pfam" id="PF22725">
    <property type="entry name" value="GFO_IDH_MocA_C3"/>
    <property type="match status" value="1"/>
</dbReference>
<dbReference type="AlphaFoldDB" id="A0A7W4Z206"/>
<dbReference type="GO" id="GO:0000166">
    <property type="term" value="F:nucleotide binding"/>
    <property type="evidence" value="ECO:0007669"/>
    <property type="project" value="InterPro"/>
</dbReference>
<dbReference type="InterPro" id="IPR055170">
    <property type="entry name" value="GFO_IDH_MocA-like_dom"/>
</dbReference>
<accession>A0A7W4Z206</accession>
<dbReference type="Gene3D" id="3.40.50.720">
    <property type="entry name" value="NAD(P)-binding Rossmann-like Domain"/>
    <property type="match status" value="1"/>
</dbReference>
<name>A0A7W4Z206_9ACTN</name>
<protein>
    <submittedName>
        <fullName evidence="5">Putative dehydrogenase</fullName>
    </submittedName>
</protein>
<dbReference type="SUPFAM" id="SSF55347">
    <property type="entry name" value="Glyceraldehyde-3-phosphate dehydrogenase-like, C-terminal domain"/>
    <property type="match status" value="1"/>
</dbReference>
<dbReference type="InterPro" id="IPR036291">
    <property type="entry name" value="NAD(P)-bd_dom_sf"/>
</dbReference>
<comment type="caution">
    <text evidence="5">The sequence shown here is derived from an EMBL/GenBank/DDBJ whole genome shotgun (WGS) entry which is preliminary data.</text>
</comment>
<dbReference type="InterPro" id="IPR000683">
    <property type="entry name" value="Gfo/Idh/MocA-like_OxRdtase_N"/>
</dbReference>
<dbReference type="GO" id="GO:0016491">
    <property type="term" value="F:oxidoreductase activity"/>
    <property type="evidence" value="ECO:0007669"/>
    <property type="project" value="UniProtKB-KW"/>
</dbReference>
<dbReference type="Pfam" id="PF01408">
    <property type="entry name" value="GFO_IDH_MocA"/>
    <property type="match status" value="1"/>
</dbReference>
<feature type="domain" description="GFO/IDH/MocA-like oxidoreductase" evidence="4">
    <location>
        <begin position="138"/>
        <end position="252"/>
    </location>
</feature>
<dbReference type="EMBL" id="JACHWR010000001">
    <property type="protein sequence ID" value="MBB3042140.1"/>
    <property type="molecule type" value="Genomic_DNA"/>
</dbReference>
<reference evidence="5 6" key="1">
    <citation type="submission" date="2020-08" db="EMBL/GenBank/DDBJ databases">
        <title>Sequencing the genomes of 1000 actinobacteria strains.</title>
        <authorList>
            <person name="Klenk H.-P."/>
        </authorList>
    </citation>
    <scope>NUCLEOTIDE SEQUENCE [LARGE SCALE GENOMIC DNA]</scope>
    <source>
        <strain evidence="5 6">DSM 105498</strain>
    </source>
</reference>
<keyword evidence="2" id="KW-0560">Oxidoreductase</keyword>
<feature type="domain" description="Gfo/Idh/MocA-like oxidoreductase N-terminal" evidence="3">
    <location>
        <begin position="13"/>
        <end position="127"/>
    </location>
</feature>
<keyword evidence="6" id="KW-1185">Reference proteome</keyword>
<evidence type="ECO:0000256" key="1">
    <source>
        <dbReference type="ARBA" id="ARBA00010928"/>
    </source>
</evidence>
<sequence>MAEDTGRAGDGIGWGILATGKIAHTFAADLALAPGARLAAVGSRRLESARAFAADYGGTAYGSYEELVADPAVDVVYIATPHALHLDNARLAVEAGKHVLCEKPLTLDTADAEELVRLAREHDRFLMEAMWTACHPVVRTLAERLRSGELGRPRHLHAELGFRVDAPPEDRMLNPALGASALLDMGIYPLTFAHLMLGPAEEVRATAALGAGGIDLDVSMTGRYADGALATMTASMTSWSSRRAAIATDLGRVELDDFHHPARATFTPYVQVEGAGHWVFEPGTPVEISGAEPVVGRGYAHEIVEVGRCLRAGLRESPLVPHEQTLTILRQMDDVRRQVGVAFDGGPPA</sequence>
<evidence type="ECO:0000259" key="4">
    <source>
        <dbReference type="Pfam" id="PF22725"/>
    </source>
</evidence>
<evidence type="ECO:0000313" key="6">
    <source>
        <dbReference type="Proteomes" id="UP000589626"/>
    </source>
</evidence>
<evidence type="ECO:0000259" key="3">
    <source>
        <dbReference type="Pfam" id="PF01408"/>
    </source>
</evidence>
<dbReference type="Proteomes" id="UP000589626">
    <property type="component" value="Unassembled WGS sequence"/>
</dbReference>
<dbReference type="PANTHER" id="PTHR22604:SF105">
    <property type="entry name" value="TRANS-1,2-DIHYDROBENZENE-1,2-DIOL DEHYDROGENASE"/>
    <property type="match status" value="1"/>
</dbReference>
<proteinExistence type="inferred from homology"/>
<dbReference type="Gene3D" id="3.30.360.10">
    <property type="entry name" value="Dihydrodipicolinate Reductase, domain 2"/>
    <property type="match status" value="1"/>
</dbReference>
<comment type="similarity">
    <text evidence="1">Belongs to the Gfo/Idh/MocA family.</text>
</comment>
<dbReference type="InterPro" id="IPR050984">
    <property type="entry name" value="Gfo/Idh/MocA_domain"/>
</dbReference>
<dbReference type="SUPFAM" id="SSF51735">
    <property type="entry name" value="NAD(P)-binding Rossmann-fold domains"/>
    <property type="match status" value="1"/>
</dbReference>
<evidence type="ECO:0000313" key="5">
    <source>
        <dbReference type="EMBL" id="MBB3042140.1"/>
    </source>
</evidence>
<evidence type="ECO:0000256" key="2">
    <source>
        <dbReference type="ARBA" id="ARBA00023002"/>
    </source>
</evidence>